<keyword evidence="3 7" id="KW-0732">Signal</keyword>
<name>A0A7S4RBD1_9STRA</name>
<dbReference type="GO" id="GO:0006071">
    <property type="term" value="P:glycerol metabolic process"/>
    <property type="evidence" value="ECO:0007669"/>
    <property type="project" value="UniProtKB-KW"/>
</dbReference>
<evidence type="ECO:0000256" key="1">
    <source>
        <dbReference type="ARBA" id="ARBA00007277"/>
    </source>
</evidence>
<reference evidence="9" key="1">
    <citation type="submission" date="2021-01" db="EMBL/GenBank/DDBJ databases">
        <authorList>
            <person name="Corre E."/>
            <person name="Pelletier E."/>
            <person name="Niang G."/>
            <person name="Scheremetjew M."/>
            <person name="Finn R."/>
            <person name="Kale V."/>
            <person name="Holt S."/>
            <person name="Cochrane G."/>
            <person name="Meng A."/>
            <person name="Brown T."/>
            <person name="Cohen L."/>
        </authorList>
    </citation>
    <scope>NUCLEOTIDE SEQUENCE</scope>
    <source>
        <strain evidence="9">GSO104</strain>
    </source>
</reference>
<proteinExistence type="inferred from homology"/>
<evidence type="ECO:0000256" key="3">
    <source>
        <dbReference type="ARBA" id="ARBA00022729"/>
    </source>
</evidence>
<dbReference type="SUPFAM" id="SSF51695">
    <property type="entry name" value="PLC-like phosphodiesterases"/>
    <property type="match status" value="1"/>
</dbReference>
<evidence type="ECO:0000256" key="5">
    <source>
        <dbReference type="ARBA" id="ARBA00022801"/>
    </source>
</evidence>
<evidence type="ECO:0000256" key="4">
    <source>
        <dbReference type="ARBA" id="ARBA00022798"/>
    </source>
</evidence>
<keyword evidence="5" id="KW-0378">Hydrolase</keyword>
<gene>
    <name evidence="9" type="ORF">DBRI00130_LOCUS15982</name>
</gene>
<dbReference type="EMBL" id="HBNS01020122">
    <property type="protein sequence ID" value="CAE4609274.1"/>
    <property type="molecule type" value="Transcribed_RNA"/>
</dbReference>
<comment type="catalytic activity">
    <reaction evidence="6">
        <text>a sn-glycero-3-phosphodiester + H2O = an alcohol + sn-glycerol 3-phosphate + H(+)</text>
        <dbReference type="Rhea" id="RHEA:12969"/>
        <dbReference type="ChEBI" id="CHEBI:15377"/>
        <dbReference type="ChEBI" id="CHEBI:15378"/>
        <dbReference type="ChEBI" id="CHEBI:30879"/>
        <dbReference type="ChEBI" id="CHEBI:57597"/>
        <dbReference type="ChEBI" id="CHEBI:83408"/>
        <dbReference type="EC" id="3.1.4.46"/>
    </reaction>
</comment>
<sequence length="434" mass="47792">MKLAILALLSAVASAQYPVQVGDRPIFLIEKMEDSELKTELANCAAETKEFHVSDWSIGHRGACMQYPEHTLESYLAAIIQGAGIVECDVTFTKDKELVCRHAQCDLHTTTDIVTRPEMNTKCTTPWAPGIAPKCCTSDFTLEELKTLCAKMDASIADAETAKEYIGGTADWRTDLYTGECPKIPTHAESIALISDGGRKFTPELKTPQVDMPFDGFTQEMYAQKMIDEYVAAGVPAENVWAQSFLWDDVLYWLESTPDFGKQAVALEGTYAAYDYTTEEFDTHFADIIDAGANIVAPPMWMLVDQEDGEIVASNYTEYVKNKGFDIITWTLERSGLLQSGGGWYFQTTNGDNDNSNSSLVVSDGFVFEFLHALQTEVGILGVFSDWPATTTFYANCMGLGLLEADEPEDDSGVASFTSGLLFTFLPTVVALLF</sequence>
<evidence type="ECO:0000256" key="6">
    <source>
        <dbReference type="ARBA" id="ARBA00047512"/>
    </source>
</evidence>
<evidence type="ECO:0000256" key="7">
    <source>
        <dbReference type="SAM" id="SignalP"/>
    </source>
</evidence>
<feature type="domain" description="GP-PDE" evidence="8">
    <location>
        <begin position="55"/>
        <end position="332"/>
    </location>
</feature>
<evidence type="ECO:0000259" key="8">
    <source>
        <dbReference type="PROSITE" id="PS51704"/>
    </source>
</evidence>
<evidence type="ECO:0000256" key="2">
    <source>
        <dbReference type="ARBA" id="ARBA00012247"/>
    </source>
</evidence>
<keyword evidence="4" id="KW-0319">Glycerol metabolism</keyword>
<organism evidence="9">
    <name type="scientific">Ditylum brightwellii</name>
    <dbReference type="NCBI Taxonomy" id="49249"/>
    <lineage>
        <taxon>Eukaryota</taxon>
        <taxon>Sar</taxon>
        <taxon>Stramenopiles</taxon>
        <taxon>Ochrophyta</taxon>
        <taxon>Bacillariophyta</taxon>
        <taxon>Mediophyceae</taxon>
        <taxon>Lithodesmiophycidae</taxon>
        <taxon>Lithodesmiales</taxon>
        <taxon>Lithodesmiaceae</taxon>
        <taxon>Ditylum</taxon>
    </lineage>
</organism>
<accession>A0A7S4RBD1</accession>
<dbReference type="PANTHER" id="PTHR43620">
    <property type="entry name" value="GLYCEROPHOSPHORYL DIESTER PHOSPHODIESTERASE"/>
    <property type="match status" value="1"/>
</dbReference>
<feature type="chain" id="PRO_5031035752" description="glycerophosphodiester phosphodiesterase" evidence="7">
    <location>
        <begin position="16"/>
        <end position="434"/>
    </location>
</feature>
<dbReference type="GO" id="GO:0006629">
    <property type="term" value="P:lipid metabolic process"/>
    <property type="evidence" value="ECO:0007669"/>
    <property type="project" value="InterPro"/>
</dbReference>
<dbReference type="InterPro" id="IPR030395">
    <property type="entry name" value="GP_PDE_dom"/>
</dbReference>
<dbReference type="Gene3D" id="3.20.20.190">
    <property type="entry name" value="Phosphatidylinositol (PI) phosphodiesterase"/>
    <property type="match status" value="1"/>
</dbReference>
<feature type="signal peptide" evidence="7">
    <location>
        <begin position="1"/>
        <end position="15"/>
    </location>
</feature>
<dbReference type="PROSITE" id="PS51704">
    <property type="entry name" value="GP_PDE"/>
    <property type="match status" value="1"/>
</dbReference>
<dbReference type="InterPro" id="IPR017946">
    <property type="entry name" value="PLC-like_Pdiesterase_TIM-brl"/>
</dbReference>
<dbReference type="Pfam" id="PF03009">
    <property type="entry name" value="GDPD"/>
    <property type="match status" value="1"/>
</dbReference>
<dbReference type="AlphaFoldDB" id="A0A7S4RBD1"/>
<evidence type="ECO:0000313" key="9">
    <source>
        <dbReference type="EMBL" id="CAE4609274.1"/>
    </source>
</evidence>
<dbReference type="EC" id="3.1.4.46" evidence="2"/>
<protein>
    <recommendedName>
        <fullName evidence="2">glycerophosphodiester phosphodiesterase</fullName>
        <ecNumber evidence="2">3.1.4.46</ecNumber>
    </recommendedName>
</protein>
<comment type="similarity">
    <text evidence="1">Belongs to the glycerophosphoryl diester phosphodiesterase family.</text>
</comment>
<dbReference type="GO" id="GO:0008889">
    <property type="term" value="F:glycerophosphodiester phosphodiesterase activity"/>
    <property type="evidence" value="ECO:0007669"/>
    <property type="project" value="UniProtKB-EC"/>
</dbReference>
<dbReference type="PANTHER" id="PTHR43620:SF7">
    <property type="entry name" value="GLYCEROPHOSPHODIESTER PHOSPHODIESTERASE GDPD5-RELATED"/>
    <property type="match status" value="1"/>
</dbReference>